<sequence>MKRTKQEKLTALIATYGTVVTRAQLIEFEQAGHGSCQFVGDHYRTGRGQYTLPAVYDASVEPNKPSPRAKTVASPAITLDAPTASANTVVDEDASLSFAVDKSTSAEDILTRIEDLVSQSSALAQVPERNSAFVPFGEFSIIRKIIKSKQFHPVFITGLSGNGKTFQVEQACALEKVEHIRINITLETDEDDLIGGFRLKNGETVFELGPIPVAMLRGCPITIDEIDLASPKVMCLQPVLEGRALTIK</sequence>
<dbReference type="GO" id="GO:0016887">
    <property type="term" value="F:ATP hydrolysis activity"/>
    <property type="evidence" value="ECO:0007669"/>
    <property type="project" value="InterPro"/>
</dbReference>
<evidence type="ECO:0000259" key="1">
    <source>
        <dbReference type="Pfam" id="PF07728"/>
    </source>
</evidence>
<proteinExistence type="predicted"/>
<feature type="non-terminal residue" evidence="2">
    <location>
        <position position="248"/>
    </location>
</feature>
<dbReference type="GO" id="GO:0005524">
    <property type="term" value="F:ATP binding"/>
    <property type="evidence" value="ECO:0007669"/>
    <property type="project" value="InterPro"/>
</dbReference>
<dbReference type="Pfam" id="PF07728">
    <property type="entry name" value="AAA_5"/>
    <property type="match status" value="1"/>
</dbReference>
<dbReference type="Gene3D" id="3.40.50.300">
    <property type="entry name" value="P-loop containing nucleotide triphosphate hydrolases"/>
    <property type="match status" value="1"/>
</dbReference>
<evidence type="ECO:0000313" key="2">
    <source>
        <dbReference type="EMBL" id="SVC05220.1"/>
    </source>
</evidence>
<dbReference type="InterPro" id="IPR027417">
    <property type="entry name" value="P-loop_NTPase"/>
</dbReference>
<protein>
    <recommendedName>
        <fullName evidence="1">ATPase dynein-related AAA domain-containing protein</fullName>
    </recommendedName>
</protein>
<feature type="domain" description="ATPase dynein-related AAA" evidence="1">
    <location>
        <begin position="153"/>
        <end position="245"/>
    </location>
</feature>
<dbReference type="SUPFAM" id="SSF52540">
    <property type="entry name" value="P-loop containing nucleoside triphosphate hydrolases"/>
    <property type="match status" value="1"/>
</dbReference>
<dbReference type="AlphaFoldDB" id="A0A382IZP0"/>
<organism evidence="2">
    <name type="scientific">marine metagenome</name>
    <dbReference type="NCBI Taxonomy" id="408172"/>
    <lineage>
        <taxon>unclassified sequences</taxon>
        <taxon>metagenomes</taxon>
        <taxon>ecological metagenomes</taxon>
    </lineage>
</organism>
<reference evidence="2" key="1">
    <citation type="submission" date="2018-05" db="EMBL/GenBank/DDBJ databases">
        <authorList>
            <person name="Lanie J.A."/>
            <person name="Ng W.-L."/>
            <person name="Kazmierczak K.M."/>
            <person name="Andrzejewski T.M."/>
            <person name="Davidsen T.M."/>
            <person name="Wayne K.J."/>
            <person name="Tettelin H."/>
            <person name="Glass J.I."/>
            <person name="Rusch D."/>
            <person name="Podicherti R."/>
            <person name="Tsui H.-C.T."/>
            <person name="Winkler M.E."/>
        </authorList>
    </citation>
    <scope>NUCLEOTIDE SEQUENCE</scope>
</reference>
<gene>
    <name evidence="2" type="ORF">METZ01_LOCUS258074</name>
</gene>
<dbReference type="EMBL" id="UINC01070794">
    <property type="protein sequence ID" value="SVC05220.1"/>
    <property type="molecule type" value="Genomic_DNA"/>
</dbReference>
<dbReference type="InterPro" id="IPR011704">
    <property type="entry name" value="ATPase_dyneun-rel_AAA"/>
</dbReference>
<accession>A0A382IZP0</accession>
<name>A0A382IZP0_9ZZZZ</name>